<dbReference type="PRINTS" id="PR00156">
    <property type="entry name" value="COPPERBLUE"/>
</dbReference>
<evidence type="ECO:0000313" key="12">
    <source>
        <dbReference type="Proteomes" id="UP000199598"/>
    </source>
</evidence>
<comment type="cofactor">
    <cofactor evidence="1">
        <name>Cu cation</name>
        <dbReference type="ChEBI" id="CHEBI:23378"/>
    </cofactor>
</comment>
<keyword evidence="12" id="KW-1185">Reference proteome</keyword>
<dbReference type="PANTHER" id="PTHR34192">
    <property type="entry name" value="PLASTOCYANIN MAJOR ISOFORM, CHLOROPLASTIC-RELATED"/>
    <property type="match status" value="1"/>
</dbReference>
<evidence type="ECO:0000256" key="7">
    <source>
        <dbReference type="ARBA" id="ARBA00022982"/>
    </source>
</evidence>
<dbReference type="Gene3D" id="2.60.40.420">
    <property type="entry name" value="Cupredoxins - blue copper proteins"/>
    <property type="match status" value="1"/>
</dbReference>
<comment type="caution">
    <text evidence="11">The sequence shown here is derived from an EMBL/GenBank/DDBJ whole genome shotgun (WGS) entry which is preliminary data.</text>
</comment>
<dbReference type="EMBL" id="FOSK01000026">
    <property type="protein sequence ID" value="SFL24042.1"/>
    <property type="molecule type" value="Genomic_DNA"/>
</dbReference>
<evidence type="ECO:0000256" key="8">
    <source>
        <dbReference type="ARBA" id="ARBA00023008"/>
    </source>
</evidence>
<evidence type="ECO:0000256" key="4">
    <source>
        <dbReference type="ARBA" id="ARBA00022448"/>
    </source>
</evidence>
<name>A0A1I4G1L3_9HYPH</name>
<keyword evidence="5" id="KW-0479">Metal-binding</keyword>
<keyword evidence="7" id="KW-0249">Electron transport</keyword>
<keyword evidence="4" id="KW-0813">Transport</keyword>
<organism evidence="11 12">
    <name type="scientific">Pseudovibrio ascidiaceicola</name>
    <dbReference type="NCBI Taxonomy" id="285279"/>
    <lineage>
        <taxon>Bacteria</taxon>
        <taxon>Pseudomonadati</taxon>
        <taxon>Pseudomonadota</taxon>
        <taxon>Alphaproteobacteria</taxon>
        <taxon>Hyphomicrobiales</taxon>
        <taxon>Stappiaceae</taxon>
        <taxon>Pseudovibrio</taxon>
    </lineage>
</organism>
<protein>
    <submittedName>
        <fullName evidence="11">Pseudoazurin</fullName>
    </submittedName>
</protein>
<reference evidence="11 12" key="1">
    <citation type="submission" date="2016-10" db="EMBL/GenBank/DDBJ databases">
        <authorList>
            <person name="Varghese N."/>
            <person name="Submissions S."/>
        </authorList>
    </citation>
    <scope>NUCLEOTIDE SEQUENCE [LARGE SCALE GENOMIC DNA]</scope>
    <source>
        <strain evidence="11 12">DSM 16392</strain>
    </source>
</reference>
<keyword evidence="6" id="KW-0574">Periplasm</keyword>
<accession>A0A1I4G1L3</accession>
<dbReference type="InterPro" id="IPR002386">
    <property type="entry name" value="Amicyanin/Pseudoazurin"/>
</dbReference>
<evidence type="ECO:0000256" key="6">
    <source>
        <dbReference type="ARBA" id="ARBA00022764"/>
    </source>
</evidence>
<dbReference type="RefSeq" id="WP_093524325.1">
    <property type="nucleotide sequence ID" value="NZ_FOSK01000026.1"/>
</dbReference>
<sequence>MAVKTVAPYKIKIHETTFMKKRSTLVLMPALVSFLLSVTGSNAGVIHTIKMDRDFFSPAYLEAQVGDTVRFVNVRGTHNTVSISGMIPAGVSPWRSRLKATYDLTLTKEGVYGYKCLPHFGKGMVGLIAVGKQYNNLPQAKSTKLPAKAAAVFQKLLRRVPQN</sequence>
<dbReference type="PROSITE" id="PS00196">
    <property type="entry name" value="COPPER_BLUE"/>
    <property type="match status" value="1"/>
</dbReference>
<dbReference type="InterPro" id="IPR028871">
    <property type="entry name" value="BlueCu_1_BS"/>
</dbReference>
<evidence type="ECO:0000313" key="11">
    <source>
        <dbReference type="EMBL" id="SFL24042.1"/>
    </source>
</evidence>
<dbReference type="PRINTS" id="PR00155">
    <property type="entry name" value="AMICYANIN"/>
</dbReference>
<evidence type="ECO:0000256" key="1">
    <source>
        <dbReference type="ARBA" id="ARBA00001935"/>
    </source>
</evidence>
<dbReference type="InterPro" id="IPR008972">
    <property type="entry name" value="Cupredoxin"/>
</dbReference>
<dbReference type="PANTHER" id="PTHR34192:SF10">
    <property type="entry name" value="PLASTOCYANIN MAJOR ISOFORM, CHLOROPLASTIC-RELATED"/>
    <property type="match status" value="1"/>
</dbReference>
<comment type="subcellular location">
    <subcellularLocation>
        <location evidence="2">Membrane</location>
    </subcellularLocation>
    <subcellularLocation>
        <location evidence="3">Periplasm</location>
    </subcellularLocation>
</comment>
<keyword evidence="8" id="KW-0186">Copper</keyword>
<feature type="domain" description="Blue (type 1) copper" evidence="10">
    <location>
        <begin position="56"/>
        <end position="130"/>
    </location>
</feature>
<evidence type="ECO:0000256" key="9">
    <source>
        <dbReference type="ARBA" id="ARBA00023136"/>
    </source>
</evidence>
<evidence type="ECO:0000256" key="2">
    <source>
        <dbReference type="ARBA" id="ARBA00004370"/>
    </source>
</evidence>
<evidence type="ECO:0000256" key="3">
    <source>
        <dbReference type="ARBA" id="ARBA00004418"/>
    </source>
</evidence>
<dbReference type="InterPro" id="IPR000923">
    <property type="entry name" value="BlueCu_1"/>
</dbReference>
<dbReference type="SUPFAM" id="SSF49503">
    <property type="entry name" value="Cupredoxins"/>
    <property type="match status" value="1"/>
</dbReference>
<dbReference type="Proteomes" id="UP000199598">
    <property type="component" value="Unassembled WGS sequence"/>
</dbReference>
<evidence type="ECO:0000259" key="10">
    <source>
        <dbReference type="Pfam" id="PF00127"/>
    </source>
</evidence>
<dbReference type="Pfam" id="PF00127">
    <property type="entry name" value="Copper-bind"/>
    <property type="match status" value="1"/>
</dbReference>
<evidence type="ECO:0000256" key="5">
    <source>
        <dbReference type="ARBA" id="ARBA00022723"/>
    </source>
</evidence>
<gene>
    <name evidence="11" type="ORF">SAMN04488518_12616</name>
</gene>
<dbReference type="InterPro" id="IPR001235">
    <property type="entry name" value="Copper_blue_Plastocyanin"/>
</dbReference>
<keyword evidence="9" id="KW-0472">Membrane</keyword>
<proteinExistence type="predicted"/>